<keyword evidence="3" id="KW-1185">Reference proteome</keyword>
<feature type="region of interest" description="Disordered" evidence="1">
    <location>
        <begin position="333"/>
        <end position="353"/>
    </location>
</feature>
<reference evidence="2 3" key="1">
    <citation type="submission" date="2024-02" db="EMBL/GenBank/DDBJ databases">
        <title>A draft genome for the cacao thread blight pathogen Marasmius crinis-equi.</title>
        <authorList>
            <person name="Cohen S.P."/>
            <person name="Baruah I.K."/>
            <person name="Amoako-Attah I."/>
            <person name="Bukari Y."/>
            <person name="Meinhardt L.W."/>
            <person name="Bailey B.A."/>
        </authorList>
    </citation>
    <scope>NUCLEOTIDE SEQUENCE [LARGE SCALE GENOMIC DNA]</scope>
    <source>
        <strain evidence="2 3">GH-76</strain>
    </source>
</reference>
<evidence type="ECO:0000256" key="1">
    <source>
        <dbReference type="SAM" id="MobiDB-lite"/>
    </source>
</evidence>
<sequence>MNRTSAYPKHLDLEKARWILNEIEELQTKNGTVNPHLTDVRNLSFWPADIRFTKTGSPLSWRIVRATKDDEIEEVVFKVHGVVKSKMLPPQRNPIGKSTPRYLTQSVTIAGLGQMYFKDAIDAIIQVNTRLGLRVGHENMEPCSVTKIDEDQECVVTASNRYFTAKKYAEHLDIIEFPDSIDPKGHLKRAASGQYVYTPENVVQYERRTVYAESDERYEPVEPQEIVVGAIVELQITFMAVETNATTGRFRTTAVLRAVTILDDSTARDAILREQHAIIANASLVRPTAPTVPLLLKRRNGNVPGLYKKIQSEGQYAVESEEKGCSSRVEMMVEQGRRDDDVVEGVEKKQKKD</sequence>
<feature type="compositionally biased region" description="Basic and acidic residues" evidence="1">
    <location>
        <begin position="335"/>
        <end position="353"/>
    </location>
</feature>
<accession>A0ABR3FXJ6</accession>
<evidence type="ECO:0000313" key="2">
    <source>
        <dbReference type="EMBL" id="KAL0579846.1"/>
    </source>
</evidence>
<evidence type="ECO:0000313" key="3">
    <source>
        <dbReference type="Proteomes" id="UP001465976"/>
    </source>
</evidence>
<gene>
    <name evidence="2" type="ORF">V5O48_002155</name>
</gene>
<name>A0ABR3FXJ6_9AGAR</name>
<comment type="caution">
    <text evidence="2">The sequence shown here is derived from an EMBL/GenBank/DDBJ whole genome shotgun (WGS) entry which is preliminary data.</text>
</comment>
<protein>
    <submittedName>
        <fullName evidence="2">Uncharacterized protein</fullName>
    </submittedName>
</protein>
<proteinExistence type="predicted"/>
<organism evidence="2 3">
    <name type="scientific">Marasmius crinis-equi</name>
    <dbReference type="NCBI Taxonomy" id="585013"/>
    <lineage>
        <taxon>Eukaryota</taxon>
        <taxon>Fungi</taxon>
        <taxon>Dikarya</taxon>
        <taxon>Basidiomycota</taxon>
        <taxon>Agaricomycotina</taxon>
        <taxon>Agaricomycetes</taxon>
        <taxon>Agaricomycetidae</taxon>
        <taxon>Agaricales</taxon>
        <taxon>Marasmiineae</taxon>
        <taxon>Marasmiaceae</taxon>
        <taxon>Marasmius</taxon>
    </lineage>
</organism>
<dbReference type="EMBL" id="JBAHYK010000046">
    <property type="protein sequence ID" value="KAL0579846.1"/>
    <property type="molecule type" value="Genomic_DNA"/>
</dbReference>
<dbReference type="Proteomes" id="UP001465976">
    <property type="component" value="Unassembled WGS sequence"/>
</dbReference>